<proteinExistence type="predicted"/>
<feature type="compositionally biased region" description="Basic residues" evidence="1">
    <location>
        <begin position="1"/>
        <end position="12"/>
    </location>
</feature>
<dbReference type="RefSeq" id="XP_015073494.1">
    <property type="nucleotide sequence ID" value="XM_015218008.2"/>
</dbReference>
<accession>A0ABM1GN18</accession>
<gene>
    <name evidence="4" type="primary">LOC107017755</name>
</gene>
<dbReference type="PANTHER" id="PTHR35481:SF4">
    <property type="match status" value="1"/>
</dbReference>
<dbReference type="InterPro" id="IPR057225">
    <property type="entry name" value="DUF7903"/>
</dbReference>
<dbReference type="GeneID" id="107017755"/>
<name>A0ABM1GN18_SOLPN</name>
<reference evidence="3" key="1">
    <citation type="journal article" date="2014" name="Nat. Genet.">
        <title>The genome of the stress-tolerant wild tomato species Solanum pennellii.</title>
        <authorList>
            <person name="Bolger A."/>
            <person name="Scossa F."/>
            <person name="Bolger M.E."/>
            <person name="Lanz C."/>
            <person name="Maumus F."/>
            <person name="Tohge T."/>
            <person name="Quesneville H."/>
            <person name="Alseekh S."/>
            <person name="Sorensen I."/>
            <person name="Lichtenstein G."/>
            <person name="Fich E.A."/>
            <person name="Conte M."/>
            <person name="Keller H."/>
            <person name="Schneeberger K."/>
            <person name="Schwacke R."/>
            <person name="Ofner I."/>
            <person name="Vrebalov J."/>
            <person name="Xu Y."/>
            <person name="Osorio S."/>
            <person name="Aflitos S.A."/>
            <person name="Schijlen E."/>
            <person name="Jimenez-Gomez J.M."/>
            <person name="Ryngajllo M."/>
            <person name="Kimura S."/>
            <person name="Kumar R."/>
            <person name="Koenig D."/>
            <person name="Headland L.R."/>
            <person name="Maloof J.N."/>
            <person name="Sinha N."/>
            <person name="van Ham R.C."/>
            <person name="Lankhorst R.K."/>
            <person name="Mao L."/>
            <person name="Vogel A."/>
            <person name="Arsova B."/>
            <person name="Panstruga R."/>
            <person name="Fei Z."/>
            <person name="Rose J.K."/>
            <person name="Zamir D."/>
            <person name="Carrari F."/>
            <person name="Giovannoni J.J."/>
            <person name="Weigel D."/>
            <person name="Usadel B."/>
            <person name="Fernie A.R."/>
        </authorList>
    </citation>
    <scope>NUCLEOTIDE SEQUENCE [LARGE SCALE GENOMIC DNA]</scope>
    <source>
        <strain evidence="3">cv. LA0716</strain>
    </source>
</reference>
<dbReference type="PANTHER" id="PTHR35481">
    <property type="entry name" value="DNA-DIRECTED RNA POLYMERASE SUBUNIT ALPHA"/>
    <property type="match status" value="1"/>
</dbReference>
<organism evidence="3 4">
    <name type="scientific">Solanum pennellii</name>
    <name type="common">Tomato</name>
    <name type="synonym">Lycopersicon pennellii</name>
    <dbReference type="NCBI Taxonomy" id="28526"/>
    <lineage>
        <taxon>Eukaryota</taxon>
        <taxon>Viridiplantae</taxon>
        <taxon>Streptophyta</taxon>
        <taxon>Embryophyta</taxon>
        <taxon>Tracheophyta</taxon>
        <taxon>Spermatophyta</taxon>
        <taxon>Magnoliopsida</taxon>
        <taxon>eudicotyledons</taxon>
        <taxon>Gunneridae</taxon>
        <taxon>Pentapetalae</taxon>
        <taxon>asterids</taxon>
        <taxon>lamiids</taxon>
        <taxon>Solanales</taxon>
        <taxon>Solanaceae</taxon>
        <taxon>Solanoideae</taxon>
        <taxon>Solaneae</taxon>
        <taxon>Solanum</taxon>
        <taxon>Solanum subgen. Lycopersicon</taxon>
    </lineage>
</organism>
<evidence type="ECO:0000313" key="3">
    <source>
        <dbReference type="Proteomes" id="UP000694930"/>
    </source>
</evidence>
<feature type="domain" description="DUF7903" evidence="2">
    <location>
        <begin position="45"/>
        <end position="384"/>
    </location>
</feature>
<protein>
    <submittedName>
        <fullName evidence="4">Uncharacterized protein LOC107017755</fullName>
    </submittedName>
</protein>
<sequence length="392" mass="44563">MSYIPPHKRHTKGSPSPEPTPAPESVLPALRKSLNFKRKENIRLEIRYAHGAVRKWFPVGLTHFSSHVNLQPLSIHQKSNENPLRLVLMQGCNGGTNDEPWRLVAKNVMEDLLLSFQHVKSVMEESNMEEESKPSLVARFGRILFHGISAKSQESLNSNLLKETTLRQMRKSFYTSVPLSYMEYIRNLAVEKLDLQYVEEKELYYVKLSDNMRADSTVTCKCTVVKDQEKIQLHKIELNQVRNMVADMSCPGKSLDLRLMLYTKKIMTGLSDEEINEIKSLIGSAVLDSEVKGGLRWPFGEDSSGSQYAVTGVWHTTAKSYGNSSIRLKLRHADRYDFRSSTGEVAQEANLKMSGILSQLQEETIDENLVLKMLEDNLKLIWDHCLDDGSSS</sequence>
<evidence type="ECO:0000259" key="2">
    <source>
        <dbReference type="Pfam" id="PF25475"/>
    </source>
</evidence>
<dbReference type="Proteomes" id="UP000694930">
    <property type="component" value="Chromosome 4"/>
</dbReference>
<evidence type="ECO:0000256" key="1">
    <source>
        <dbReference type="SAM" id="MobiDB-lite"/>
    </source>
</evidence>
<reference evidence="4" key="2">
    <citation type="submission" date="2025-08" db="UniProtKB">
        <authorList>
            <consortium name="RefSeq"/>
        </authorList>
    </citation>
    <scope>IDENTIFICATION</scope>
</reference>
<keyword evidence="3" id="KW-1185">Reference proteome</keyword>
<evidence type="ECO:0000313" key="4">
    <source>
        <dbReference type="RefSeq" id="XP_015073494.1"/>
    </source>
</evidence>
<feature type="region of interest" description="Disordered" evidence="1">
    <location>
        <begin position="1"/>
        <end position="25"/>
    </location>
</feature>
<dbReference type="Pfam" id="PF25475">
    <property type="entry name" value="DUF7903"/>
    <property type="match status" value="1"/>
</dbReference>